<dbReference type="Proteomes" id="UP001187531">
    <property type="component" value="Unassembled WGS sequence"/>
</dbReference>
<evidence type="ECO:0000313" key="4">
    <source>
        <dbReference type="Proteomes" id="UP001187531"/>
    </source>
</evidence>
<feature type="compositionally biased region" description="Gly residues" evidence="1">
    <location>
        <begin position="261"/>
        <end position="308"/>
    </location>
</feature>
<dbReference type="EMBL" id="JAVRJZ010000017">
    <property type="protein sequence ID" value="KAK2709118.1"/>
    <property type="molecule type" value="Genomic_DNA"/>
</dbReference>
<reference evidence="3" key="1">
    <citation type="submission" date="2023-07" db="EMBL/GenBank/DDBJ databases">
        <title>Chromosome-level genome assembly of Artemia franciscana.</title>
        <authorList>
            <person name="Jo E."/>
        </authorList>
    </citation>
    <scope>NUCLEOTIDE SEQUENCE</scope>
    <source>
        <tissue evidence="3">Whole body</tissue>
    </source>
</reference>
<keyword evidence="2" id="KW-0732">Signal</keyword>
<evidence type="ECO:0000313" key="3">
    <source>
        <dbReference type="EMBL" id="KAK2709118.1"/>
    </source>
</evidence>
<accession>A0AA88HD08</accession>
<sequence length="507" mass="52311">MNKFVVLSLVATVISAEFAPRFRREDFKLAFGEEDKNSGLPLLHEEADEKWKTPTRRRREELNKRQEELKAEEADEKYRPGYQSGFGNGLQSGFGNGLQSGFGNGLQSGYGNGLLNNYYTGIGQTGLGYGGLSSGYGNGFNQGFGYGYQPGSGFGGANGQYSNLSPLYRPSQNYNSYGLNVDLRKKEAKNRNLESPAGDTTESTRHRRKAPKGKAIEGAISFPKELGKEKQGYEGYGGQGQGQQGEFSGSQNGFEQNSAQGGQGGYEQGGQGGYEQGGQGRYEQGGQGSYEQGGQGEQGGYGQGGQGSFGQDSEQGGEGGSQGGQSGAEGLGQEGIGGGTGQSIGLGVQGGYGGFSPELGGLGQGSALVGSYSGGLFDGGLGSTGILNSPLTNSFQSNIDPVGLLSSGIPAGLGAGYGLQDSSITSTSFVSQTQSGASGLGFGNGINSGIHGYYPGSGFGGANVQFANVGPLGRPSLEYHVPGFSVSLRSNKPTASKNTELRNKPPK</sequence>
<proteinExistence type="predicted"/>
<feature type="chain" id="PRO_5041686495" evidence="2">
    <location>
        <begin position="17"/>
        <end position="507"/>
    </location>
</feature>
<dbReference type="AlphaFoldDB" id="A0AA88HD08"/>
<name>A0AA88HD08_ARTSF</name>
<protein>
    <submittedName>
        <fullName evidence="3">Uncharacterized protein</fullName>
    </submittedName>
</protein>
<feature type="signal peptide" evidence="2">
    <location>
        <begin position="1"/>
        <end position="16"/>
    </location>
</feature>
<feature type="region of interest" description="Disordered" evidence="1">
    <location>
        <begin position="51"/>
        <end position="75"/>
    </location>
</feature>
<feature type="compositionally biased region" description="Gly residues" evidence="1">
    <location>
        <begin position="234"/>
        <end position="243"/>
    </location>
</feature>
<feature type="region of interest" description="Disordered" evidence="1">
    <location>
        <begin position="187"/>
        <end position="342"/>
    </location>
</feature>
<keyword evidence="4" id="KW-1185">Reference proteome</keyword>
<feature type="compositionally biased region" description="Low complexity" evidence="1">
    <location>
        <begin position="244"/>
        <end position="254"/>
    </location>
</feature>
<feature type="compositionally biased region" description="Gly residues" evidence="1">
    <location>
        <begin position="316"/>
        <end position="342"/>
    </location>
</feature>
<evidence type="ECO:0000256" key="1">
    <source>
        <dbReference type="SAM" id="MobiDB-lite"/>
    </source>
</evidence>
<gene>
    <name evidence="3" type="ORF">QYM36_012945</name>
</gene>
<evidence type="ECO:0000256" key="2">
    <source>
        <dbReference type="SAM" id="SignalP"/>
    </source>
</evidence>
<comment type="caution">
    <text evidence="3">The sequence shown here is derived from an EMBL/GenBank/DDBJ whole genome shotgun (WGS) entry which is preliminary data.</text>
</comment>
<organism evidence="3 4">
    <name type="scientific">Artemia franciscana</name>
    <name type="common">Brine shrimp</name>
    <name type="synonym">Artemia sanfranciscana</name>
    <dbReference type="NCBI Taxonomy" id="6661"/>
    <lineage>
        <taxon>Eukaryota</taxon>
        <taxon>Metazoa</taxon>
        <taxon>Ecdysozoa</taxon>
        <taxon>Arthropoda</taxon>
        <taxon>Crustacea</taxon>
        <taxon>Branchiopoda</taxon>
        <taxon>Anostraca</taxon>
        <taxon>Artemiidae</taxon>
        <taxon>Artemia</taxon>
    </lineage>
</organism>